<evidence type="ECO:0000313" key="1">
    <source>
        <dbReference type="EMBL" id="TXS95060.1"/>
    </source>
</evidence>
<protein>
    <submittedName>
        <fullName evidence="1">SRPBCC family protein</fullName>
    </submittedName>
</protein>
<comment type="caution">
    <text evidence="1">The sequence shown here is derived from an EMBL/GenBank/DDBJ whole genome shotgun (WGS) entry which is preliminary data.</text>
</comment>
<dbReference type="AlphaFoldDB" id="A0A5C9A5N1"/>
<gene>
    <name evidence="1" type="ORF">FVW59_03945</name>
</gene>
<sequence length="146" mass="16121">MPVIEASHDYTVNAESIWGLLVDFGNIEAWWPTSGPVRIARVELEGKGVGMVRHIFNEGMPAPVSERLDGLDEDSLTWQLSIVGERPAGLLQYQATGTLAPLPRGGCRMAYRGEFEAAPGREEEAREFLKGAYALMFDGLEQATRR</sequence>
<accession>A0A5C9A5N1</accession>
<evidence type="ECO:0000313" key="2">
    <source>
        <dbReference type="Proteomes" id="UP000321933"/>
    </source>
</evidence>
<dbReference type="OrthoDB" id="1364128at2"/>
<dbReference type="Pfam" id="PF10604">
    <property type="entry name" value="Polyketide_cyc2"/>
    <property type="match status" value="1"/>
</dbReference>
<dbReference type="EMBL" id="VRYZ01000001">
    <property type="protein sequence ID" value="TXS95060.1"/>
    <property type="molecule type" value="Genomic_DNA"/>
</dbReference>
<name>A0A5C9A5N1_9GAMM</name>
<organism evidence="1 2">
    <name type="scientific">Parahaliea aestuarii</name>
    <dbReference type="NCBI Taxonomy" id="1852021"/>
    <lineage>
        <taxon>Bacteria</taxon>
        <taxon>Pseudomonadati</taxon>
        <taxon>Pseudomonadota</taxon>
        <taxon>Gammaproteobacteria</taxon>
        <taxon>Cellvibrionales</taxon>
        <taxon>Halieaceae</taxon>
        <taxon>Parahaliea</taxon>
    </lineage>
</organism>
<dbReference type="CDD" id="cd07821">
    <property type="entry name" value="PYR_PYL_RCAR_like"/>
    <property type="match status" value="1"/>
</dbReference>
<dbReference type="InterPro" id="IPR023393">
    <property type="entry name" value="START-like_dom_sf"/>
</dbReference>
<dbReference type="RefSeq" id="WP_148062900.1">
    <property type="nucleotide sequence ID" value="NZ_VRYZ01000001.1"/>
</dbReference>
<keyword evidence="2" id="KW-1185">Reference proteome</keyword>
<reference evidence="1 2" key="1">
    <citation type="submission" date="2019-08" db="EMBL/GenBank/DDBJ databases">
        <title>Parahaliea maris sp. nov., isolated from the surface seawater.</title>
        <authorList>
            <person name="Liu Y."/>
        </authorList>
    </citation>
    <scope>NUCLEOTIDE SEQUENCE [LARGE SCALE GENOMIC DNA]</scope>
    <source>
        <strain evidence="1 2">S2-26</strain>
    </source>
</reference>
<dbReference type="Proteomes" id="UP000321933">
    <property type="component" value="Unassembled WGS sequence"/>
</dbReference>
<dbReference type="InterPro" id="IPR019587">
    <property type="entry name" value="Polyketide_cyclase/dehydratase"/>
</dbReference>
<dbReference type="Gene3D" id="3.30.530.20">
    <property type="match status" value="1"/>
</dbReference>
<dbReference type="SUPFAM" id="SSF55961">
    <property type="entry name" value="Bet v1-like"/>
    <property type="match status" value="1"/>
</dbReference>
<proteinExistence type="predicted"/>